<reference evidence="1" key="1">
    <citation type="journal article" date="2020" name="mSystems">
        <title>Genome- and Community-Level Interaction Insights into Carbon Utilization and Element Cycling Functions of Hydrothermarchaeota in Hydrothermal Sediment.</title>
        <authorList>
            <person name="Zhou Z."/>
            <person name="Liu Y."/>
            <person name="Xu W."/>
            <person name="Pan J."/>
            <person name="Luo Z.H."/>
            <person name="Li M."/>
        </authorList>
    </citation>
    <scope>NUCLEOTIDE SEQUENCE [LARGE SCALE GENOMIC DNA]</scope>
    <source>
        <strain evidence="1">SpSt-757</strain>
    </source>
</reference>
<evidence type="ECO:0000313" key="1">
    <source>
        <dbReference type="EMBL" id="HFZ09015.1"/>
    </source>
</evidence>
<dbReference type="AlphaFoldDB" id="A0A7V3N651"/>
<name>A0A7V3N651_UNCC3</name>
<protein>
    <submittedName>
        <fullName evidence="1">Uncharacterized protein</fullName>
    </submittedName>
</protein>
<dbReference type="EMBL" id="DTGG01000084">
    <property type="protein sequence ID" value="HFZ09015.1"/>
    <property type="molecule type" value="Genomic_DNA"/>
</dbReference>
<sequence>MPIYGEESLRNPHLDLSKESRIVALVDAVDGSDLLERNLSNWCSACVFLDPSGEPGGKILCAFVGLPSKRIYYASCLDDKSYVRVRGGTLPVAGTSEVKNL</sequence>
<organism evidence="1">
    <name type="scientific">candidate division CPR3 bacterium</name>
    <dbReference type="NCBI Taxonomy" id="2268181"/>
    <lineage>
        <taxon>Bacteria</taxon>
        <taxon>Bacteria division CPR3</taxon>
    </lineage>
</organism>
<proteinExistence type="predicted"/>
<accession>A0A7V3N651</accession>
<comment type="caution">
    <text evidence="1">The sequence shown here is derived from an EMBL/GenBank/DDBJ whole genome shotgun (WGS) entry which is preliminary data.</text>
</comment>
<gene>
    <name evidence="1" type="ORF">ENV41_02645</name>
</gene>